<accession>A0ABV7WR79</accession>
<feature type="domain" description="Glycosyl hydrolase family 13 catalytic" evidence="2">
    <location>
        <begin position="41"/>
        <end position="456"/>
    </location>
</feature>
<dbReference type="InterPro" id="IPR013780">
    <property type="entry name" value="Glyco_hydro_b"/>
</dbReference>
<dbReference type="CDD" id="cd11339">
    <property type="entry name" value="AmyAc_bac_CMD_like_2"/>
    <property type="match status" value="1"/>
</dbReference>
<gene>
    <name evidence="3" type="ORF">ACFOND_07965</name>
</gene>
<dbReference type="SMART" id="SM00642">
    <property type="entry name" value="Aamy"/>
    <property type="match status" value="1"/>
</dbReference>
<dbReference type="RefSeq" id="WP_290280747.1">
    <property type="nucleotide sequence ID" value="NZ_JAUFQI010000001.1"/>
</dbReference>
<name>A0ABV7WR79_9GAMM</name>
<evidence type="ECO:0000313" key="3">
    <source>
        <dbReference type="EMBL" id="MFC3701567.1"/>
    </source>
</evidence>
<dbReference type="Proteomes" id="UP001595710">
    <property type="component" value="Unassembled WGS sequence"/>
</dbReference>
<dbReference type="InterPro" id="IPR013783">
    <property type="entry name" value="Ig-like_fold"/>
</dbReference>
<dbReference type="Gene3D" id="2.60.40.1180">
    <property type="entry name" value="Golgi alpha-mannosidase II"/>
    <property type="match status" value="1"/>
</dbReference>
<dbReference type="PROSITE" id="PS51257">
    <property type="entry name" value="PROKAR_LIPOPROTEIN"/>
    <property type="match status" value="1"/>
</dbReference>
<evidence type="ECO:0000313" key="4">
    <source>
        <dbReference type="Proteomes" id="UP001595710"/>
    </source>
</evidence>
<dbReference type="GO" id="GO:0016787">
    <property type="term" value="F:hydrolase activity"/>
    <property type="evidence" value="ECO:0007669"/>
    <property type="project" value="UniProtKB-KW"/>
</dbReference>
<proteinExistence type="predicted"/>
<dbReference type="Pfam" id="PF00128">
    <property type="entry name" value="Alpha-amylase"/>
    <property type="match status" value="1"/>
</dbReference>
<dbReference type="InterPro" id="IPR031965">
    <property type="entry name" value="CBM26"/>
</dbReference>
<dbReference type="EMBL" id="JBHRYN010000010">
    <property type="protein sequence ID" value="MFC3701567.1"/>
    <property type="molecule type" value="Genomic_DNA"/>
</dbReference>
<keyword evidence="3" id="KW-0378">Hydrolase</keyword>
<dbReference type="InterPro" id="IPR017853">
    <property type="entry name" value="GH"/>
</dbReference>
<organism evidence="3 4">
    <name type="scientific">Reinekea marina</name>
    <dbReference type="NCBI Taxonomy" id="1310421"/>
    <lineage>
        <taxon>Bacteria</taxon>
        <taxon>Pseudomonadati</taxon>
        <taxon>Pseudomonadota</taxon>
        <taxon>Gammaproteobacteria</taxon>
        <taxon>Oceanospirillales</taxon>
        <taxon>Saccharospirillaceae</taxon>
        <taxon>Reinekea</taxon>
    </lineage>
</organism>
<protein>
    <submittedName>
        <fullName evidence="3">Alpha-amylase family glycosyl hydrolase</fullName>
    </submittedName>
</protein>
<dbReference type="Gene3D" id="3.20.20.80">
    <property type="entry name" value="Glycosidases"/>
    <property type="match status" value="1"/>
</dbReference>
<dbReference type="Gene3D" id="2.60.40.10">
    <property type="entry name" value="Immunoglobulins"/>
    <property type="match status" value="2"/>
</dbReference>
<dbReference type="InterPro" id="IPR006047">
    <property type="entry name" value="GH13_cat_dom"/>
</dbReference>
<comment type="caution">
    <text evidence="3">The sequence shown here is derived from an EMBL/GenBank/DDBJ whole genome shotgun (WGS) entry which is preliminary data.</text>
</comment>
<dbReference type="SUPFAM" id="SSF51445">
    <property type="entry name" value="(Trans)glycosidases"/>
    <property type="match status" value="1"/>
</dbReference>
<dbReference type="PANTHER" id="PTHR10357:SF209">
    <property type="entry name" value="PERIPLASMIC ALPHA-AMYLASE"/>
    <property type="match status" value="1"/>
</dbReference>
<dbReference type="PANTHER" id="PTHR10357">
    <property type="entry name" value="ALPHA-AMYLASE FAMILY MEMBER"/>
    <property type="match status" value="1"/>
</dbReference>
<keyword evidence="4" id="KW-1185">Reference proteome</keyword>
<feature type="signal peptide" evidence="1">
    <location>
        <begin position="1"/>
        <end position="19"/>
    </location>
</feature>
<evidence type="ECO:0000259" key="2">
    <source>
        <dbReference type="SMART" id="SM00642"/>
    </source>
</evidence>
<keyword evidence="1" id="KW-0732">Signal</keyword>
<evidence type="ECO:0000256" key="1">
    <source>
        <dbReference type="SAM" id="SignalP"/>
    </source>
</evidence>
<reference evidence="4" key="1">
    <citation type="journal article" date="2019" name="Int. J. Syst. Evol. Microbiol.">
        <title>The Global Catalogue of Microorganisms (GCM) 10K type strain sequencing project: providing services to taxonomists for standard genome sequencing and annotation.</title>
        <authorList>
            <consortium name="The Broad Institute Genomics Platform"/>
            <consortium name="The Broad Institute Genome Sequencing Center for Infectious Disease"/>
            <person name="Wu L."/>
            <person name="Ma J."/>
        </authorList>
    </citation>
    <scope>NUCLEOTIDE SEQUENCE [LARGE SCALE GENOMIC DNA]</scope>
    <source>
        <strain evidence="4">CECT 8288</strain>
    </source>
</reference>
<dbReference type="Pfam" id="PF16738">
    <property type="entry name" value="CBM26"/>
    <property type="match status" value="1"/>
</dbReference>
<feature type="chain" id="PRO_5047027964" evidence="1">
    <location>
        <begin position="20"/>
        <end position="1100"/>
    </location>
</feature>
<sequence length="1100" mass="120788">MKLSFRRLALVCSMSVTLAFTGCFPEDHYLDRDVRDDVFYFVMPDRFENGDLSNDLGGLSGDKMIHGFDLFDKGMYHGGDMAGLEARLDYLKDLGITAIWMTPILKNQAMQGDSAAYHGYWTLDFTQIDPHLGSNEDLQSLIDAAHDRNMKVFFDIITNHTADVIKYEECHNPDGTSNGEPCSYVSLEEKAAGNGLTPFIPAGMEDAKVPAWLNDPKYYNNQGDSTFSGENSEYGDFSGLDDIDTRQPEVVAGMIDIFKNIVSDFKPDGFRIDTVKHVNLEFWQEFSPAILEHAHSEGIPNFFMFGEVYDGNPQYLSTFTTVGKLQSVLDFGIQGAASSVFAGNGGSQALADLFAQDDVYTDADSDASLLMNFGGNHDMGRIGMFIQNSQPNASEEEKLARAKLFNAFMFFARGIPVIYYGDEQGFTGDGGDKDAREDMFPSSVASYNDNNLIGTSASVADDNFDPSHPLYESIASYADIYKQHDGLRYGSHVNRYAESDGGLYAFSRIDDRSREYLVIFNASNTDRLLTLQASAAKYFPVVGSEKLKRDKAGNIEVHIGAFDFAIYKANQAAKTSPRSEFDIVGAEPGSAVAGRVDIALSLAQPLSVLPTYEANFEVSYDQGQTFHHLATDKTAPYQLMWPTQDLADGTQVVLKASLDNGRGKVTTNEISLVIDSRVPETVTVDYENGNERSRLYVANQQGTLQGPIVNSGNGFSFAWDESSDQNLLYFVDKSGDQFEIDAPILIDRATIVRLSTENSEGQLDASIFVNNQGELSQSDNDVGGVAAELKLISDAPAPYGSDLNVRGGLNSWGADAMAYVGNQTYKLTRFVEKGDVEFKFADSNWSPVNIGGPVSQNGLLLGSNPGNLVHHFDEATAYSFYLVSTEYQGSPVILHFIEKEIGPVGETIFIKGDMNGWSNENPFTYLGGDQYQASMTLAPGQYGFKLANESWSWERVIADGIVDLDVAEPVQPTGANISLTLDQLADVTFTYVFDESLTVTAKIAGDLEPSFSVYFQKPAHWGETINLYHWNSSPAPATQWPGEPMISLGDSWYQYTFADGVTSANLIFNDGSGNQTADLMREAEGCYSLDTGWVDSCNHP</sequence>
<dbReference type="CDD" id="cd02861">
    <property type="entry name" value="E_set_pullulanase_like"/>
    <property type="match status" value="1"/>
</dbReference>